<accession>A0A5M6DK16</accession>
<keyword evidence="3" id="KW-1185">Reference proteome</keyword>
<name>A0A5M6DK16_9BACT</name>
<proteinExistence type="predicted"/>
<gene>
    <name evidence="2" type="ORF">F0145_11945</name>
</gene>
<dbReference type="PROSITE" id="PS51257">
    <property type="entry name" value="PROKAR_LIPOPROTEIN"/>
    <property type="match status" value="1"/>
</dbReference>
<dbReference type="EMBL" id="VWSF01000008">
    <property type="protein sequence ID" value="KAA5545645.1"/>
    <property type="molecule type" value="Genomic_DNA"/>
</dbReference>
<protein>
    <recommendedName>
        <fullName evidence="1">Lipocalin-like domain-containing protein</fullName>
    </recommendedName>
</protein>
<feature type="domain" description="Lipocalin-like" evidence="1">
    <location>
        <begin position="35"/>
        <end position="134"/>
    </location>
</feature>
<evidence type="ECO:0000313" key="3">
    <source>
        <dbReference type="Proteomes" id="UP000323426"/>
    </source>
</evidence>
<dbReference type="Proteomes" id="UP000323426">
    <property type="component" value="Unassembled WGS sequence"/>
</dbReference>
<organism evidence="2 3">
    <name type="scientific">Adhaeribacter rhizoryzae</name>
    <dbReference type="NCBI Taxonomy" id="2607907"/>
    <lineage>
        <taxon>Bacteria</taxon>
        <taxon>Pseudomonadati</taxon>
        <taxon>Bacteroidota</taxon>
        <taxon>Cytophagia</taxon>
        <taxon>Cytophagales</taxon>
        <taxon>Hymenobacteraceae</taxon>
        <taxon>Adhaeribacter</taxon>
    </lineage>
</organism>
<reference evidence="2 3" key="1">
    <citation type="submission" date="2019-09" db="EMBL/GenBank/DDBJ databases">
        <title>Genome sequence and assembly of Adhaeribacter sp.</title>
        <authorList>
            <person name="Chhetri G."/>
        </authorList>
    </citation>
    <scope>NUCLEOTIDE SEQUENCE [LARGE SCALE GENOMIC DNA]</scope>
    <source>
        <strain evidence="2 3">DK36</strain>
    </source>
</reference>
<sequence length="154" mass="17820">MRNFNSSLVIILLLLTLVGCQKDNDPPSNSELIIGKDWLITNYLVTEDSRPSYDLFAMPNITVCTKDDIYKFSSNGNYIIDEGATRCFQNDPQIYQEGTWVISDNILKWTYPFQRGHFTETYTILELTSKQMVLERTFSEQGSNYILKITYTSK</sequence>
<dbReference type="InterPro" id="IPR024311">
    <property type="entry name" value="Lipocalin-like"/>
</dbReference>
<evidence type="ECO:0000313" key="2">
    <source>
        <dbReference type="EMBL" id="KAA5545645.1"/>
    </source>
</evidence>
<dbReference type="AlphaFoldDB" id="A0A5M6DK16"/>
<dbReference type="RefSeq" id="WP_150088649.1">
    <property type="nucleotide sequence ID" value="NZ_VWSF01000008.1"/>
</dbReference>
<comment type="caution">
    <text evidence="2">The sequence shown here is derived from an EMBL/GenBank/DDBJ whole genome shotgun (WGS) entry which is preliminary data.</text>
</comment>
<evidence type="ECO:0000259" key="1">
    <source>
        <dbReference type="Pfam" id="PF13648"/>
    </source>
</evidence>
<dbReference type="Pfam" id="PF13648">
    <property type="entry name" value="Lipocalin_4"/>
    <property type="match status" value="1"/>
</dbReference>